<dbReference type="Proteomes" id="UP000280296">
    <property type="component" value="Unassembled WGS sequence"/>
</dbReference>
<dbReference type="GO" id="GO:0016787">
    <property type="term" value="F:hydrolase activity"/>
    <property type="evidence" value="ECO:0007669"/>
    <property type="project" value="UniProtKB-KW"/>
</dbReference>
<dbReference type="GO" id="GO:0019748">
    <property type="term" value="P:secondary metabolic process"/>
    <property type="evidence" value="ECO:0007669"/>
    <property type="project" value="TreeGrafter"/>
</dbReference>
<evidence type="ECO:0000256" key="1">
    <source>
        <dbReference type="ARBA" id="ARBA00023239"/>
    </source>
</evidence>
<evidence type="ECO:0000313" key="3">
    <source>
        <dbReference type="EMBL" id="RUL88753.1"/>
    </source>
</evidence>
<dbReference type="GO" id="GO:0016831">
    <property type="term" value="F:carboxy-lyase activity"/>
    <property type="evidence" value="ECO:0007669"/>
    <property type="project" value="InterPro"/>
</dbReference>
<dbReference type="EMBL" id="RYZH01000007">
    <property type="protein sequence ID" value="RUL88753.1"/>
    <property type="molecule type" value="Genomic_DNA"/>
</dbReference>
<comment type="caution">
    <text evidence="3">The sequence shown here is derived from an EMBL/GenBank/DDBJ whole genome shotgun (WGS) entry which is preliminary data.</text>
</comment>
<dbReference type="SUPFAM" id="SSF51556">
    <property type="entry name" value="Metallo-dependent hydrolases"/>
    <property type="match status" value="1"/>
</dbReference>
<accession>A0A432MMT4</accession>
<dbReference type="InterPro" id="IPR006680">
    <property type="entry name" value="Amidohydro-rel"/>
</dbReference>
<keyword evidence="3" id="KW-0378">Hydrolase</keyword>
<dbReference type="Gene3D" id="3.20.20.140">
    <property type="entry name" value="Metal-dependent hydrolases"/>
    <property type="match status" value="1"/>
</dbReference>
<dbReference type="AlphaFoldDB" id="A0A432MMT4"/>
<feature type="domain" description="Amidohydrolase-related" evidence="2">
    <location>
        <begin position="104"/>
        <end position="346"/>
    </location>
</feature>
<dbReference type="Pfam" id="PF04909">
    <property type="entry name" value="Amidohydro_2"/>
    <property type="match status" value="1"/>
</dbReference>
<dbReference type="PANTHER" id="PTHR21240:SF28">
    <property type="entry name" value="ISO-OROTATE DECARBOXYLASE (EUROFUNG)"/>
    <property type="match status" value="1"/>
</dbReference>
<dbReference type="PANTHER" id="PTHR21240">
    <property type="entry name" value="2-AMINO-3-CARBOXYLMUCONATE-6-SEMIALDEHYDE DECARBOXYLASE"/>
    <property type="match status" value="1"/>
</dbReference>
<keyword evidence="1" id="KW-0456">Lyase</keyword>
<proteinExistence type="predicted"/>
<evidence type="ECO:0000259" key="2">
    <source>
        <dbReference type="Pfam" id="PF04909"/>
    </source>
</evidence>
<dbReference type="OrthoDB" id="8673173at2"/>
<dbReference type="RefSeq" id="WP_126724241.1">
    <property type="nucleotide sequence ID" value="NZ_RYZH01000007.1"/>
</dbReference>
<gene>
    <name evidence="3" type="ORF">TsocGM_05165</name>
</gene>
<sequence>MLSRRDLFRLVPASVLLPASTRAAEGADFVRIDTHVHIHQEAPALVAALGESGWKGLDIVVCPAVGDEPFDLDAKLEATRAVATRSEGSLSWASTFDARRFEEPEFVASTIDLLRETFEQGAIGVKIWKTIGMAIRSASGSYLLPDDPRLLPIYEAIRDAGKTLIAHLAEPDGAWLPLNEENPEYSYYSRNPQWHMLGKEGAPPKEEILSARDRVLARYPDLRVVGCHLGSDEDDLDRLAARLDSYPNLAVDTAARVRYLARDDRDRVIAFLTRYQDRILYATDFSYRGGSEADASRSIAGRHDLDWEFFSSDSPMEYEGRPTRGLGLPDPVLRKIFRENALRWLPGLGA</sequence>
<dbReference type="InterPro" id="IPR032465">
    <property type="entry name" value="ACMSD"/>
</dbReference>
<keyword evidence="4" id="KW-1185">Reference proteome</keyword>
<reference evidence="3 4" key="2">
    <citation type="submission" date="2019-01" db="EMBL/GenBank/DDBJ databases">
        <title>Tautonia sociabilis, a novel thermotolerant planctomycete of Isosphaeraceae family, isolated from a 4000 m deep subterranean habitat.</title>
        <authorList>
            <person name="Kovaleva O.L."/>
            <person name="Elcheninov A.G."/>
            <person name="Van Heerden E."/>
            <person name="Toshchakov S.V."/>
            <person name="Novikov A."/>
            <person name="Bonch-Osmolovskaya E.A."/>
            <person name="Kublanov I.V."/>
        </authorList>
    </citation>
    <scope>NUCLEOTIDE SEQUENCE [LARGE SCALE GENOMIC DNA]</scope>
    <source>
        <strain evidence="3 4">GM2012</strain>
    </source>
</reference>
<name>A0A432MMT4_9BACT</name>
<dbReference type="InterPro" id="IPR032466">
    <property type="entry name" value="Metal_Hydrolase"/>
</dbReference>
<dbReference type="GO" id="GO:0005737">
    <property type="term" value="C:cytoplasm"/>
    <property type="evidence" value="ECO:0007669"/>
    <property type="project" value="TreeGrafter"/>
</dbReference>
<organism evidence="3 4">
    <name type="scientific">Tautonia sociabilis</name>
    <dbReference type="NCBI Taxonomy" id="2080755"/>
    <lineage>
        <taxon>Bacteria</taxon>
        <taxon>Pseudomonadati</taxon>
        <taxon>Planctomycetota</taxon>
        <taxon>Planctomycetia</taxon>
        <taxon>Isosphaerales</taxon>
        <taxon>Isosphaeraceae</taxon>
        <taxon>Tautonia</taxon>
    </lineage>
</organism>
<reference evidence="3 4" key="1">
    <citation type="submission" date="2018-12" db="EMBL/GenBank/DDBJ databases">
        <authorList>
            <person name="Toschakov S.V."/>
        </authorList>
    </citation>
    <scope>NUCLEOTIDE SEQUENCE [LARGE SCALE GENOMIC DNA]</scope>
    <source>
        <strain evidence="3 4">GM2012</strain>
    </source>
</reference>
<evidence type="ECO:0000313" key="4">
    <source>
        <dbReference type="Proteomes" id="UP000280296"/>
    </source>
</evidence>
<protein>
    <submittedName>
        <fullName evidence="3">Amidohydrolase</fullName>
    </submittedName>
</protein>